<dbReference type="InterPro" id="IPR003661">
    <property type="entry name" value="HisK_dim/P_dom"/>
</dbReference>
<dbReference type="InterPro" id="IPR005467">
    <property type="entry name" value="His_kinase_dom"/>
</dbReference>
<feature type="domain" description="Histidine kinase" evidence="9">
    <location>
        <begin position="210"/>
        <end position="433"/>
    </location>
</feature>
<protein>
    <recommendedName>
        <fullName evidence="2">histidine kinase</fullName>
        <ecNumber evidence="2">2.7.13.3</ecNumber>
    </recommendedName>
</protein>
<dbReference type="FunFam" id="1.10.287.130:FF:000001">
    <property type="entry name" value="Two-component sensor histidine kinase"/>
    <property type="match status" value="1"/>
</dbReference>
<evidence type="ECO:0000256" key="4">
    <source>
        <dbReference type="ARBA" id="ARBA00022679"/>
    </source>
</evidence>
<dbReference type="GO" id="GO:0004721">
    <property type="term" value="F:phosphoprotein phosphatase activity"/>
    <property type="evidence" value="ECO:0007669"/>
    <property type="project" value="TreeGrafter"/>
</dbReference>
<sequence>MPDDAPDPAGPPLSQRLAGRYRAVRLALLVLAVGCMLLWVAGGVDPRPLAALFAAVTAALFVAAAPDEIAPSRPRGRAALQAPLVWPDTSMKMMAEALPSPCFITDRGGVVRYANRNATDRFGPTRPGDPLSFKLRVPELLAMVDRAGRGETANVVRFSERVPTERVFDAFTAPIRFGRSDGRADFVLVVLDERTELVRMERMRGDFIANASHELRTPLASLRGFVETLLGPARNDEVNRERFLRIMLEQGERMSRLIDDLLSLSRIEMKAHVRPDAIVDVEEVVNVTLATLRPLATAAEIRFETRIEPGPWRVRGDRDELIQVVSNLVENAMKYGRDAGTVEVSLGAETGPDGAPGLLLAVRDDGPGIDAEHLPRLTERFYRADADRSRARKGTGLGLAIVKHIVNHHRGRLTIRSEPGEGATFAVWIETIDAPDRPSIQENKGFSVN</sequence>
<dbReference type="PANTHER" id="PTHR45453:SF1">
    <property type="entry name" value="PHOSPHATE REGULON SENSOR PROTEIN PHOR"/>
    <property type="match status" value="1"/>
</dbReference>
<accession>A0A931I3E4</accession>
<dbReference type="SUPFAM" id="SSF55874">
    <property type="entry name" value="ATPase domain of HSP90 chaperone/DNA topoisomerase II/histidine kinase"/>
    <property type="match status" value="1"/>
</dbReference>
<dbReference type="CDD" id="cd00082">
    <property type="entry name" value="HisKA"/>
    <property type="match status" value="1"/>
</dbReference>
<dbReference type="EMBL" id="JADZLT010000050">
    <property type="protein sequence ID" value="MBH0238546.1"/>
    <property type="molecule type" value="Genomic_DNA"/>
</dbReference>
<dbReference type="EC" id="2.7.13.3" evidence="2"/>
<dbReference type="FunFam" id="3.30.565.10:FF:000006">
    <property type="entry name" value="Sensor histidine kinase WalK"/>
    <property type="match status" value="1"/>
</dbReference>
<keyword evidence="3" id="KW-0597">Phosphoprotein</keyword>
<evidence type="ECO:0000256" key="6">
    <source>
        <dbReference type="ARBA" id="ARBA00023012"/>
    </source>
</evidence>
<dbReference type="RefSeq" id="WP_197311610.1">
    <property type="nucleotide sequence ID" value="NZ_JADZLT010000050.1"/>
</dbReference>
<dbReference type="SUPFAM" id="SSF47384">
    <property type="entry name" value="Homodimeric domain of signal transducing histidine kinase"/>
    <property type="match status" value="1"/>
</dbReference>
<dbReference type="Gene3D" id="1.10.287.130">
    <property type="match status" value="1"/>
</dbReference>
<dbReference type="PRINTS" id="PR00344">
    <property type="entry name" value="BCTRLSENSOR"/>
</dbReference>
<dbReference type="PROSITE" id="PS50109">
    <property type="entry name" value="HIS_KIN"/>
    <property type="match status" value="1"/>
</dbReference>
<dbReference type="InterPro" id="IPR036890">
    <property type="entry name" value="HATPase_C_sf"/>
</dbReference>
<evidence type="ECO:0000313" key="10">
    <source>
        <dbReference type="EMBL" id="MBH0238546.1"/>
    </source>
</evidence>
<keyword evidence="11" id="KW-1185">Reference proteome</keyword>
<organism evidence="10 11">
    <name type="scientific">Methylobrevis albus</name>
    <dbReference type="NCBI Taxonomy" id="2793297"/>
    <lineage>
        <taxon>Bacteria</taxon>
        <taxon>Pseudomonadati</taxon>
        <taxon>Pseudomonadota</taxon>
        <taxon>Alphaproteobacteria</taxon>
        <taxon>Hyphomicrobiales</taxon>
        <taxon>Pleomorphomonadaceae</taxon>
        <taxon>Methylobrevis</taxon>
    </lineage>
</organism>
<evidence type="ECO:0000256" key="1">
    <source>
        <dbReference type="ARBA" id="ARBA00000085"/>
    </source>
</evidence>
<keyword evidence="6" id="KW-0902">Two-component regulatory system</keyword>
<keyword evidence="7 8" id="KW-0472">Membrane</keyword>
<dbReference type="GO" id="GO:0005886">
    <property type="term" value="C:plasma membrane"/>
    <property type="evidence" value="ECO:0007669"/>
    <property type="project" value="TreeGrafter"/>
</dbReference>
<dbReference type="AlphaFoldDB" id="A0A931I3E4"/>
<keyword evidence="8" id="KW-1133">Transmembrane helix</keyword>
<dbReference type="Gene3D" id="3.30.565.10">
    <property type="entry name" value="Histidine kinase-like ATPase, C-terminal domain"/>
    <property type="match status" value="1"/>
</dbReference>
<keyword evidence="4" id="KW-0808">Transferase</keyword>
<feature type="transmembrane region" description="Helical" evidence="8">
    <location>
        <begin position="23"/>
        <end position="42"/>
    </location>
</feature>
<dbReference type="GO" id="GO:0016036">
    <property type="term" value="P:cellular response to phosphate starvation"/>
    <property type="evidence" value="ECO:0007669"/>
    <property type="project" value="TreeGrafter"/>
</dbReference>
<dbReference type="Pfam" id="PF00512">
    <property type="entry name" value="HisKA"/>
    <property type="match status" value="1"/>
</dbReference>
<keyword evidence="5 10" id="KW-0418">Kinase</keyword>
<evidence type="ECO:0000256" key="2">
    <source>
        <dbReference type="ARBA" id="ARBA00012438"/>
    </source>
</evidence>
<dbReference type="InterPro" id="IPR050351">
    <property type="entry name" value="BphY/WalK/GraS-like"/>
</dbReference>
<comment type="catalytic activity">
    <reaction evidence="1">
        <text>ATP + protein L-histidine = ADP + protein N-phospho-L-histidine.</text>
        <dbReference type="EC" id="2.7.13.3"/>
    </reaction>
</comment>
<dbReference type="InterPro" id="IPR004358">
    <property type="entry name" value="Sig_transdc_His_kin-like_C"/>
</dbReference>
<reference evidence="10" key="1">
    <citation type="submission" date="2020-12" db="EMBL/GenBank/DDBJ databases">
        <title>Methylobrevis albus sp. nov., isolated from fresh water lack sediment.</title>
        <authorList>
            <person name="Zou Q."/>
        </authorList>
    </citation>
    <scope>NUCLEOTIDE SEQUENCE</scope>
    <source>
        <strain evidence="10">L22</strain>
    </source>
</reference>
<evidence type="ECO:0000256" key="8">
    <source>
        <dbReference type="SAM" id="Phobius"/>
    </source>
</evidence>
<evidence type="ECO:0000313" key="11">
    <source>
        <dbReference type="Proteomes" id="UP000631694"/>
    </source>
</evidence>
<dbReference type="SMART" id="SM00387">
    <property type="entry name" value="HATPase_c"/>
    <property type="match status" value="1"/>
</dbReference>
<evidence type="ECO:0000256" key="7">
    <source>
        <dbReference type="ARBA" id="ARBA00023136"/>
    </source>
</evidence>
<dbReference type="InterPro" id="IPR003594">
    <property type="entry name" value="HATPase_dom"/>
</dbReference>
<gene>
    <name evidence="10" type="ORF">I5731_11990</name>
</gene>
<keyword evidence="8" id="KW-0812">Transmembrane</keyword>
<dbReference type="Proteomes" id="UP000631694">
    <property type="component" value="Unassembled WGS sequence"/>
</dbReference>
<evidence type="ECO:0000256" key="5">
    <source>
        <dbReference type="ARBA" id="ARBA00022777"/>
    </source>
</evidence>
<dbReference type="PANTHER" id="PTHR45453">
    <property type="entry name" value="PHOSPHATE REGULON SENSOR PROTEIN PHOR"/>
    <property type="match status" value="1"/>
</dbReference>
<proteinExistence type="predicted"/>
<dbReference type="SMART" id="SM00388">
    <property type="entry name" value="HisKA"/>
    <property type="match status" value="1"/>
</dbReference>
<dbReference type="GO" id="GO:0000155">
    <property type="term" value="F:phosphorelay sensor kinase activity"/>
    <property type="evidence" value="ECO:0007669"/>
    <property type="project" value="InterPro"/>
</dbReference>
<dbReference type="InterPro" id="IPR036097">
    <property type="entry name" value="HisK_dim/P_sf"/>
</dbReference>
<comment type="caution">
    <text evidence="10">The sequence shown here is derived from an EMBL/GenBank/DDBJ whole genome shotgun (WGS) entry which is preliminary data.</text>
</comment>
<evidence type="ECO:0000259" key="9">
    <source>
        <dbReference type="PROSITE" id="PS50109"/>
    </source>
</evidence>
<evidence type="ECO:0000256" key="3">
    <source>
        <dbReference type="ARBA" id="ARBA00022553"/>
    </source>
</evidence>
<dbReference type="Pfam" id="PF02518">
    <property type="entry name" value="HATPase_c"/>
    <property type="match status" value="1"/>
</dbReference>
<dbReference type="CDD" id="cd00075">
    <property type="entry name" value="HATPase"/>
    <property type="match status" value="1"/>
</dbReference>
<dbReference type="Gene3D" id="3.30.450.20">
    <property type="entry name" value="PAS domain"/>
    <property type="match status" value="1"/>
</dbReference>
<name>A0A931I3E4_9HYPH</name>